<dbReference type="AlphaFoldDB" id="A0A0D2N234"/>
<evidence type="ECO:0000313" key="3">
    <source>
        <dbReference type="Proteomes" id="UP000054270"/>
    </source>
</evidence>
<proteinExistence type="predicted"/>
<dbReference type="EMBL" id="KN817760">
    <property type="protein sequence ID" value="KJA13274.1"/>
    <property type="molecule type" value="Genomic_DNA"/>
</dbReference>
<evidence type="ECO:0000313" key="2">
    <source>
        <dbReference type="EMBL" id="KJA13274.1"/>
    </source>
</evidence>
<evidence type="ECO:0000256" key="1">
    <source>
        <dbReference type="SAM" id="MobiDB-lite"/>
    </source>
</evidence>
<protein>
    <submittedName>
        <fullName evidence="2">Uncharacterized protein</fullName>
    </submittedName>
</protein>
<keyword evidence="3" id="KW-1185">Reference proteome</keyword>
<gene>
    <name evidence="2" type="ORF">HYPSUDRAFT_575953</name>
</gene>
<dbReference type="Proteomes" id="UP000054270">
    <property type="component" value="Unassembled WGS sequence"/>
</dbReference>
<accession>A0A0D2N234</accession>
<sequence length="190" mass="20684">MLLGRFGFQRRGYSLVCAFPGTSLGLRVWYLVSLKHKSVPSPTTAAARLSEGPSRPMNSVGPVLPSPQLRLNDPPAPCRLRTWHLRLTSTPTTPQLTSKSTANLTAPSATRGTCKRFSQGSITRSPYTFILFLADIVLQKHVPSRRTEYDGCIAVPTLPFSPSRGASAVAIISREGHYAFAASGFGQQRR</sequence>
<name>A0A0D2N234_HYPSF</name>
<organism evidence="2 3">
    <name type="scientific">Hypholoma sublateritium (strain FD-334 SS-4)</name>
    <dbReference type="NCBI Taxonomy" id="945553"/>
    <lineage>
        <taxon>Eukaryota</taxon>
        <taxon>Fungi</taxon>
        <taxon>Dikarya</taxon>
        <taxon>Basidiomycota</taxon>
        <taxon>Agaricomycotina</taxon>
        <taxon>Agaricomycetes</taxon>
        <taxon>Agaricomycetidae</taxon>
        <taxon>Agaricales</taxon>
        <taxon>Agaricineae</taxon>
        <taxon>Strophariaceae</taxon>
        <taxon>Hypholoma</taxon>
    </lineage>
</organism>
<feature type="region of interest" description="Disordered" evidence="1">
    <location>
        <begin position="42"/>
        <end position="68"/>
    </location>
</feature>
<reference evidence="3" key="1">
    <citation type="submission" date="2014-04" db="EMBL/GenBank/DDBJ databases">
        <title>Evolutionary Origins and Diversification of the Mycorrhizal Mutualists.</title>
        <authorList>
            <consortium name="DOE Joint Genome Institute"/>
            <consortium name="Mycorrhizal Genomics Consortium"/>
            <person name="Kohler A."/>
            <person name="Kuo A."/>
            <person name="Nagy L.G."/>
            <person name="Floudas D."/>
            <person name="Copeland A."/>
            <person name="Barry K.W."/>
            <person name="Cichocki N."/>
            <person name="Veneault-Fourrey C."/>
            <person name="LaButti K."/>
            <person name="Lindquist E.A."/>
            <person name="Lipzen A."/>
            <person name="Lundell T."/>
            <person name="Morin E."/>
            <person name="Murat C."/>
            <person name="Riley R."/>
            <person name="Ohm R."/>
            <person name="Sun H."/>
            <person name="Tunlid A."/>
            <person name="Henrissat B."/>
            <person name="Grigoriev I.V."/>
            <person name="Hibbett D.S."/>
            <person name="Martin F."/>
        </authorList>
    </citation>
    <scope>NUCLEOTIDE SEQUENCE [LARGE SCALE GENOMIC DNA]</scope>
    <source>
        <strain evidence="3">FD-334 SS-4</strain>
    </source>
</reference>